<dbReference type="Proteomes" id="UP001633002">
    <property type="component" value="Unassembled WGS sequence"/>
</dbReference>
<sequence length="84" mass="9754">MKKILRTRNYLQLKQADKSEEATQVVGEVVEGQILEYHFFSFLYFAELLSDPNYKKEDESSEAKEPFADLSFDLSTFDFGEPFG</sequence>
<name>A0ABD3I1S9_9MARC</name>
<gene>
    <name evidence="1" type="ORF">R1sor_010788</name>
</gene>
<protein>
    <submittedName>
        <fullName evidence="1">Uncharacterized protein</fullName>
    </submittedName>
</protein>
<dbReference type="EMBL" id="JBJQOH010000002">
    <property type="protein sequence ID" value="KAL3696712.1"/>
    <property type="molecule type" value="Genomic_DNA"/>
</dbReference>
<reference evidence="1 2" key="1">
    <citation type="submission" date="2024-09" db="EMBL/GenBank/DDBJ databases">
        <title>Chromosome-scale assembly of Riccia sorocarpa.</title>
        <authorList>
            <person name="Paukszto L."/>
        </authorList>
    </citation>
    <scope>NUCLEOTIDE SEQUENCE [LARGE SCALE GENOMIC DNA]</scope>
    <source>
        <strain evidence="1">LP-2024</strain>
        <tissue evidence="1">Aerial parts of the thallus</tissue>
    </source>
</reference>
<accession>A0ABD3I1S9</accession>
<evidence type="ECO:0000313" key="1">
    <source>
        <dbReference type="EMBL" id="KAL3696712.1"/>
    </source>
</evidence>
<organism evidence="1 2">
    <name type="scientific">Riccia sorocarpa</name>
    <dbReference type="NCBI Taxonomy" id="122646"/>
    <lineage>
        <taxon>Eukaryota</taxon>
        <taxon>Viridiplantae</taxon>
        <taxon>Streptophyta</taxon>
        <taxon>Embryophyta</taxon>
        <taxon>Marchantiophyta</taxon>
        <taxon>Marchantiopsida</taxon>
        <taxon>Marchantiidae</taxon>
        <taxon>Marchantiales</taxon>
        <taxon>Ricciaceae</taxon>
        <taxon>Riccia</taxon>
    </lineage>
</organism>
<comment type="caution">
    <text evidence="1">The sequence shown here is derived from an EMBL/GenBank/DDBJ whole genome shotgun (WGS) entry which is preliminary data.</text>
</comment>
<proteinExistence type="predicted"/>
<evidence type="ECO:0000313" key="2">
    <source>
        <dbReference type="Proteomes" id="UP001633002"/>
    </source>
</evidence>
<keyword evidence="2" id="KW-1185">Reference proteome</keyword>
<dbReference type="AlphaFoldDB" id="A0ABD3I1S9"/>